<reference evidence="1 2" key="2">
    <citation type="submission" date="2017-10" db="EMBL/GenBank/DDBJ databases">
        <title>Extensive intraspecific genome diversity in a model arbuscular mycorrhizal fungus.</title>
        <authorList>
            <person name="Chen E.C.H."/>
            <person name="Morin E."/>
            <person name="Baudet D."/>
            <person name="Noel J."/>
            <person name="Ndikumana S."/>
            <person name="Charron P."/>
            <person name="St-Onge C."/>
            <person name="Giorgi J."/>
            <person name="Grigoriev I.V."/>
            <person name="Roux C."/>
            <person name="Martin F.M."/>
            <person name="Corradi N."/>
        </authorList>
    </citation>
    <scope>NUCLEOTIDE SEQUENCE [LARGE SCALE GENOMIC DNA]</scope>
    <source>
        <strain evidence="1 2">C2</strain>
    </source>
</reference>
<protein>
    <submittedName>
        <fullName evidence="1">Uncharacterized protein</fullName>
    </submittedName>
</protein>
<dbReference type="SUPFAM" id="SSF53098">
    <property type="entry name" value="Ribonuclease H-like"/>
    <property type="match status" value="1"/>
</dbReference>
<evidence type="ECO:0000313" key="2">
    <source>
        <dbReference type="Proteomes" id="UP000233469"/>
    </source>
</evidence>
<dbReference type="InterPro" id="IPR012337">
    <property type="entry name" value="RNaseH-like_sf"/>
</dbReference>
<sequence length="274" mass="32078">MQSELEQQTYQKIISLYFIYKYTLLKHDESSTYIVWERLIALKPYIDIVISSLNVNKDNNAKEDAKRLNKINLTNNEWDIIRDLLEILGPFAELTEILEGTKYATMSYIYPGIIKLKSMFSPTINSNLDLETNDDAFENHQFEEVDEDDEPDARRKIKINTPINTFGLLDNIKSNLYKALENYFEVIEKEALIAALLDPRKKKTMFASNDQKELAKANLHEVYELAKNDTNIHLEECEPKPKKEKLQHEFIKVACSQMMNLMIFRLKIMKLNDI</sequence>
<dbReference type="VEuPathDB" id="FungiDB:RhiirA1_401752"/>
<dbReference type="EMBL" id="LLXL01002517">
    <property type="protein sequence ID" value="PKK60645.1"/>
    <property type="molecule type" value="Genomic_DNA"/>
</dbReference>
<evidence type="ECO:0000313" key="1">
    <source>
        <dbReference type="EMBL" id="PKK60645.1"/>
    </source>
</evidence>
<dbReference type="Proteomes" id="UP000233469">
    <property type="component" value="Unassembled WGS sequence"/>
</dbReference>
<organism evidence="1 2">
    <name type="scientific">Rhizophagus irregularis</name>
    <dbReference type="NCBI Taxonomy" id="588596"/>
    <lineage>
        <taxon>Eukaryota</taxon>
        <taxon>Fungi</taxon>
        <taxon>Fungi incertae sedis</taxon>
        <taxon>Mucoromycota</taxon>
        <taxon>Glomeromycotina</taxon>
        <taxon>Glomeromycetes</taxon>
        <taxon>Glomerales</taxon>
        <taxon>Glomeraceae</taxon>
        <taxon>Rhizophagus</taxon>
    </lineage>
</organism>
<accession>A0A2N1MG81</accession>
<reference evidence="1 2" key="1">
    <citation type="submission" date="2016-04" db="EMBL/GenBank/DDBJ databases">
        <title>Genome analyses suggest a sexual origin of heterokaryosis in a supposedly ancient asexual fungus.</title>
        <authorList>
            <person name="Ropars J."/>
            <person name="Sedzielewska K."/>
            <person name="Noel J."/>
            <person name="Charron P."/>
            <person name="Farinelli L."/>
            <person name="Marton T."/>
            <person name="Kruger M."/>
            <person name="Pelin A."/>
            <person name="Brachmann A."/>
            <person name="Corradi N."/>
        </authorList>
    </citation>
    <scope>NUCLEOTIDE SEQUENCE [LARGE SCALE GENOMIC DNA]</scope>
    <source>
        <strain evidence="1 2">C2</strain>
    </source>
</reference>
<proteinExistence type="predicted"/>
<dbReference type="VEuPathDB" id="FungiDB:FUN_021606"/>
<dbReference type="VEuPathDB" id="FungiDB:RhiirFUN_022204"/>
<comment type="caution">
    <text evidence="1">The sequence shown here is derived from an EMBL/GenBank/DDBJ whole genome shotgun (WGS) entry which is preliminary data.</text>
</comment>
<gene>
    <name evidence="1" type="ORF">RhiirC2_793030</name>
</gene>
<dbReference type="AlphaFoldDB" id="A0A2N1MG81"/>
<name>A0A2N1MG81_9GLOM</name>